<reference evidence="1 2" key="1">
    <citation type="submission" date="2018-08" db="EMBL/GenBank/DDBJ databases">
        <title>A genome reference for cultivated species of the human gut microbiota.</title>
        <authorList>
            <person name="Zou Y."/>
            <person name="Xue W."/>
            <person name="Luo G."/>
        </authorList>
    </citation>
    <scope>NUCLEOTIDE SEQUENCE [LARGE SCALE GENOMIC DNA]</scope>
    <source>
        <strain evidence="1 2">AF24-29</strain>
    </source>
</reference>
<dbReference type="Pfam" id="PF07388">
    <property type="entry name" value="A-2_8-polyST"/>
    <property type="match status" value="1"/>
</dbReference>
<dbReference type="AlphaFoldDB" id="A0A412FY38"/>
<dbReference type="InterPro" id="IPR010866">
    <property type="entry name" value="A-2_8-polyST"/>
</dbReference>
<comment type="caution">
    <text evidence="1">The sequence shown here is derived from an EMBL/GenBank/DDBJ whole genome shotgun (WGS) entry which is preliminary data.</text>
</comment>
<accession>A0A412FY38</accession>
<dbReference type="Proteomes" id="UP000284178">
    <property type="component" value="Unassembled WGS sequence"/>
</dbReference>
<organism evidence="1 2">
    <name type="scientific">Holdemania filiformis</name>
    <dbReference type="NCBI Taxonomy" id="61171"/>
    <lineage>
        <taxon>Bacteria</taxon>
        <taxon>Bacillati</taxon>
        <taxon>Bacillota</taxon>
        <taxon>Erysipelotrichia</taxon>
        <taxon>Erysipelotrichales</taxon>
        <taxon>Erysipelotrichaceae</taxon>
        <taxon>Holdemania</taxon>
    </lineage>
</organism>
<evidence type="ECO:0000313" key="1">
    <source>
        <dbReference type="EMBL" id="RGR73078.1"/>
    </source>
</evidence>
<sequence>MKYAICCATPYQTLNAINLLCNHLSESDEIDLYFRNFTEETNAILSKIREYNIVINIFEYNLKNKNKIISYLFNDFLQASFPALFIRSIVKDKWVKSNKNYDYITITSGTELEVALTRVFKNAKTIAYDDGLGSYTGDIVHDHKLNLIWRILGRTTKNISPEVLYVNNKEFCECSLSLRKEKLIRINEANENYQNMISDIFNYKKEHGDKYNKKKFVYLTQPLEELFVKPTECKKSIENCLNNFYDKGIIRLHPRDCAESFSMFEIDASSTLWELICNMAITDDHVLISSCSTAQLIPKLMYGKEPWIIFTYKLFNPKDKTVIDKRFKPIVDKIKRVYQNKGKIIIPESEAELLSSLVSILDETEDMKRKHEHKM</sequence>
<protein>
    <submittedName>
        <fullName evidence="1">Uncharacterized protein</fullName>
    </submittedName>
</protein>
<dbReference type="RefSeq" id="WP_117895273.1">
    <property type="nucleotide sequence ID" value="NZ_CABJCV010000013.1"/>
</dbReference>
<proteinExistence type="predicted"/>
<gene>
    <name evidence="1" type="ORF">DWY25_10990</name>
</gene>
<dbReference type="EMBL" id="QRUP01000013">
    <property type="protein sequence ID" value="RGR73078.1"/>
    <property type="molecule type" value="Genomic_DNA"/>
</dbReference>
<name>A0A412FY38_9FIRM</name>
<evidence type="ECO:0000313" key="2">
    <source>
        <dbReference type="Proteomes" id="UP000284178"/>
    </source>
</evidence>
<keyword evidence="2" id="KW-1185">Reference proteome</keyword>
<dbReference type="GeneID" id="83015922"/>